<keyword evidence="2" id="KW-0238">DNA-binding</keyword>
<dbReference type="Proteomes" id="UP001054889">
    <property type="component" value="Unassembled WGS sequence"/>
</dbReference>
<reference evidence="7" key="1">
    <citation type="journal article" date="2018" name="DNA Res.">
        <title>Multiple hybrid de novo genome assembly of finger millet, an orphan allotetraploid crop.</title>
        <authorList>
            <person name="Hatakeyama M."/>
            <person name="Aluri S."/>
            <person name="Balachadran M.T."/>
            <person name="Sivarajan S.R."/>
            <person name="Patrignani A."/>
            <person name="Gruter S."/>
            <person name="Poveda L."/>
            <person name="Shimizu-Inatsugi R."/>
            <person name="Baeten J."/>
            <person name="Francoijs K.J."/>
            <person name="Nataraja K.N."/>
            <person name="Reddy Y.A.N."/>
            <person name="Phadnis S."/>
            <person name="Ravikumar R.L."/>
            <person name="Schlapbach R."/>
            <person name="Sreeman S.M."/>
            <person name="Shimizu K.K."/>
        </authorList>
    </citation>
    <scope>NUCLEOTIDE SEQUENCE</scope>
</reference>
<dbReference type="PANTHER" id="PTHR31744">
    <property type="entry name" value="PROTEIN CUP-SHAPED COTYLEDON 2-RELATED"/>
    <property type="match status" value="1"/>
</dbReference>
<protein>
    <recommendedName>
        <fullName evidence="6">NAC domain-containing protein</fullName>
    </recommendedName>
</protein>
<feature type="domain" description="NAC" evidence="6">
    <location>
        <begin position="19"/>
        <end position="177"/>
    </location>
</feature>
<gene>
    <name evidence="7" type="primary">ga15868</name>
    <name evidence="7" type="ORF">PR202_ga15868</name>
</gene>
<comment type="caution">
    <text evidence="7">The sequence shown here is derived from an EMBL/GenBank/DDBJ whole genome shotgun (WGS) entry which is preliminary data.</text>
</comment>
<dbReference type="SUPFAM" id="SSF101941">
    <property type="entry name" value="NAC domain"/>
    <property type="match status" value="1"/>
</dbReference>
<keyword evidence="8" id="KW-1185">Reference proteome</keyword>
<dbReference type="Gene3D" id="2.170.150.80">
    <property type="entry name" value="NAC domain"/>
    <property type="match status" value="1"/>
</dbReference>
<evidence type="ECO:0000256" key="5">
    <source>
        <dbReference type="SAM" id="MobiDB-lite"/>
    </source>
</evidence>
<dbReference type="InterPro" id="IPR003441">
    <property type="entry name" value="NAC-dom"/>
</dbReference>
<feature type="compositionally biased region" description="Basic and acidic residues" evidence="5">
    <location>
        <begin position="1"/>
        <end position="11"/>
    </location>
</feature>
<keyword evidence="4" id="KW-0539">Nucleus</keyword>
<dbReference type="PANTHER" id="PTHR31744:SF74">
    <property type="entry name" value="OS08G0433500 PROTEIN"/>
    <property type="match status" value="1"/>
</dbReference>
<reference evidence="7" key="2">
    <citation type="submission" date="2021-12" db="EMBL/GenBank/DDBJ databases">
        <title>Resequencing data analysis of finger millet.</title>
        <authorList>
            <person name="Hatakeyama M."/>
            <person name="Aluri S."/>
            <person name="Balachadran M.T."/>
            <person name="Sivarajan S.R."/>
            <person name="Poveda L."/>
            <person name="Shimizu-Inatsugi R."/>
            <person name="Schlapbach R."/>
            <person name="Sreeman S.M."/>
            <person name="Shimizu K.K."/>
        </authorList>
    </citation>
    <scope>NUCLEOTIDE SEQUENCE</scope>
</reference>
<evidence type="ECO:0000256" key="2">
    <source>
        <dbReference type="ARBA" id="ARBA00023125"/>
    </source>
</evidence>
<organism evidence="7 8">
    <name type="scientific">Eleusine coracana subsp. coracana</name>
    <dbReference type="NCBI Taxonomy" id="191504"/>
    <lineage>
        <taxon>Eukaryota</taxon>
        <taxon>Viridiplantae</taxon>
        <taxon>Streptophyta</taxon>
        <taxon>Embryophyta</taxon>
        <taxon>Tracheophyta</taxon>
        <taxon>Spermatophyta</taxon>
        <taxon>Magnoliopsida</taxon>
        <taxon>Liliopsida</taxon>
        <taxon>Poales</taxon>
        <taxon>Poaceae</taxon>
        <taxon>PACMAD clade</taxon>
        <taxon>Chloridoideae</taxon>
        <taxon>Cynodonteae</taxon>
        <taxon>Eleusininae</taxon>
        <taxon>Eleusine</taxon>
    </lineage>
</organism>
<evidence type="ECO:0000259" key="6">
    <source>
        <dbReference type="PROSITE" id="PS51005"/>
    </source>
</evidence>
<evidence type="ECO:0000256" key="1">
    <source>
        <dbReference type="ARBA" id="ARBA00023015"/>
    </source>
</evidence>
<dbReference type="Pfam" id="PF02365">
    <property type="entry name" value="NAM"/>
    <property type="match status" value="1"/>
</dbReference>
<dbReference type="InterPro" id="IPR036093">
    <property type="entry name" value="NAC_dom_sf"/>
</dbReference>
<evidence type="ECO:0000313" key="7">
    <source>
        <dbReference type="EMBL" id="GJM98826.1"/>
    </source>
</evidence>
<evidence type="ECO:0000256" key="3">
    <source>
        <dbReference type="ARBA" id="ARBA00023163"/>
    </source>
</evidence>
<dbReference type="GO" id="GO:0006355">
    <property type="term" value="P:regulation of DNA-templated transcription"/>
    <property type="evidence" value="ECO:0007669"/>
    <property type="project" value="InterPro"/>
</dbReference>
<sequence>MGTDHRRDDRACTGLPPPLPPGFRFRPTDQELLVHYLARKTADARFAPGAIRDVDLYKAEPWDLLPAAAAGRDDNDGEDGCRYFFCARRVKFPSGVRTNRATRAGYWKSTGKDKVVVAPHGHDEGGGPLGVKKTLVFYRGRAPRGEKTGWVMHEYRLVPGNASCSQTFARGDQVYKC</sequence>
<feature type="region of interest" description="Disordered" evidence="5">
    <location>
        <begin position="1"/>
        <end position="21"/>
    </location>
</feature>
<dbReference type="AlphaFoldDB" id="A0AAV5CLK2"/>
<accession>A0AAV5CLK2</accession>
<name>A0AAV5CLK2_ELECO</name>
<keyword evidence="1" id="KW-0805">Transcription regulation</keyword>
<evidence type="ECO:0000313" key="8">
    <source>
        <dbReference type="Proteomes" id="UP001054889"/>
    </source>
</evidence>
<evidence type="ECO:0000256" key="4">
    <source>
        <dbReference type="ARBA" id="ARBA00023242"/>
    </source>
</evidence>
<keyword evidence="3" id="KW-0804">Transcription</keyword>
<dbReference type="PROSITE" id="PS51005">
    <property type="entry name" value="NAC"/>
    <property type="match status" value="1"/>
</dbReference>
<proteinExistence type="predicted"/>
<dbReference type="EMBL" id="BQKI01000007">
    <property type="protein sequence ID" value="GJM98826.1"/>
    <property type="molecule type" value="Genomic_DNA"/>
</dbReference>
<dbReference type="GO" id="GO:0003677">
    <property type="term" value="F:DNA binding"/>
    <property type="evidence" value="ECO:0007669"/>
    <property type="project" value="UniProtKB-KW"/>
</dbReference>